<feature type="transmembrane region" description="Helical" evidence="6">
    <location>
        <begin position="653"/>
        <end position="678"/>
    </location>
</feature>
<feature type="transmembrane region" description="Helical" evidence="6">
    <location>
        <begin position="137"/>
        <end position="165"/>
    </location>
</feature>
<evidence type="ECO:0000313" key="8">
    <source>
        <dbReference type="EMBL" id="QDZ11515.1"/>
    </source>
</evidence>
<keyword evidence="4 6" id="KW-1133">Transmembrane helix</keyword>
<evidence type="ECO:0000256" key="3">
    <source>
        <dbReference type="ARBA" id="ARBA00022692"/>
    </source>
</evidence>
<dbReference type="PANTHER" id="PTHR30287">
    <property type="entry name" value="MEMBRANE COMPONENT OF PREDICTED ABC SUPERFAMILY METABOLITE UPTAKE TRANSPORTER"/>
    <property type="match status" value="1"/>
</dbReference>
<dbReference type="KEGG" id="dea:FPZ08_12530"/>
<dbReference type="EMBL" id="CP042304">
    <property type="protein sequence ID" value="QDZ11515.1"/>
    <property type="molecule type" value="Genomic_DNA"/>
</dbReference>
<accession>A0A5B8LUY2</accession>
<dbReference type="Proteomes" id="UP000315364">
    <property type="component" value="Chromosome"/>
</dbReference>
<dbReference type="InterPro" id="IPR038766">
    <property type="entry name" value="Membrane_comp_ABC_pdt"/>
</dbReference>
<feature type="transmembrane region" description="Helical" evidence="6">
    <location>
        <begin position="311"/>
        <end position="340"/>
    </location>
</feature>
<keyword evidence="3 6" id="KW-0812">Transmembrane</keyword>
<dbReference type="AlphaFoldDB" id="A0A5B8LUY2"/>
<reference evidence="8 9" key="1">
    <citation type="submission" date="2019-07" db="EMBL/GenBank/DDBJ databases">
        <title>Full genome sequence of Devosia sp. Gsoil 520.</title>
        <authorList>
            <person name="Im W.-T."/>
        </authorList>
    </citation>
    <scope>NUCLEOTIDE SEQUENCE [LARGE SCALE GENOMIC DNA]</scope>
    <source>
        <strain evidence="8 9">Gsoil 520</strain>
    </source>
</reference>
<feature type="transmembrane region" description="Helical" evidence="6">
    <location>
        <begin position="231"/>
        <end position="255"/>
    </location>
</feature>
<feature type="transmembrane region" description="Helical" evidence="6">
    <location>
        <begin position="690"/>
        <end position="711"/>
    </location>
</feature>
<evidence type="ECO:0000259" key="7">
    <source>
        <dbReference type="Pfam" id="PF02687"/>
    </source>
</evidence>
<feature type="domain" description="ABC3 transporter permease C-terminal" evidence="7">
    <location>
        <begin position="144"/>
        <end position="258"/>
    </location>
</feature>
<evidence type="ECO:0000313" key="9">
    <source>
        <dbReference type="Proteomes" id="UP000315364"/>
    </source>
</evidence>
<organism evidence="8 9">
    <name type="scientific">Devosia ginsengisoli</name>
    <dbReference type="NCBI Taxonomy" id="400770"/>
    <lineage>
        <taxon>Bacteria</taxon>
        <taxon>Pseudomonadati</taxon>
        <taxon>Pseudomonadota</taxon>
        <taxon>Alphaproteobacteria</taxon>
        <taxon>Hyphomicrobiales</taxon>
        <taxon>Devosiaceae</taxon>
        <taxon>Devosia</taxon>
    </lineage>
</organism>
<feature type="transmembrane region" description="Helical" evidence="6">
    <location>
        <begin position="361"/>
        <end position="382"/>
    </location>
</feature>
<dbReference type="RefSeq" id="WP_146290334.1">
    <property type="nucleotide sequence ID" value="NZ_CP042304.1"/>
</dbReference>
<dbReference type="PANTHER" id="PTHR30287:SF1">
    <property type="entry name" value="INNER MEMBRANE PROTEIN"/>
    <property type="match status" value="1"/>
</dbReference>
<name>A0A5B8LUY2_9HYPH</name>
<evidence type="ECO:0000256" key="5">
    <source>
        <dbReference type="ARBA" id="ARBA00023136"/>
    </source>
</evidence>
<dbReference type="Pfam" id="PF02687">
    <property type="entry name" value="FtsX"/>
    <property type="match status" value="2"/>
</dbReference>
<evidence type="ECO:0000256" key="2">
    <source>
        <dbReference type="ARBA" id="ARBA00022475"/>
    </source>
</evidence>
<proteinExistence type="predicted"/>
<dbReference type="InterPro" id="IPR003838">
    <property type="entry name" value="ABC3_permease_C"/>
</dbReference>
<sequence>MPDGASLYDLLAPRDDTPGALLDPILLDQLGLAIGDSFRLGGTDFQVRGTLSKLPDGPVRGFRLGLTALVTDQGFAAVSDRTSPLPGLGTWFRYKLLLNDRDAEAGKAALETGFADSGWTVRSARDGLGDMVRYYDLFMRFLVIVGLGSLLIGGVSVWTGMQAYIAERASVIAILRSMGATRGRIFVHFFAQVAALAAVGVGIGLLIGGGAAFAVLPMIGRAVGIDLAATIHIQALAVAAAAGLVTAFAFAYLPLQQAQTIRPVLLFRSKGLSAPPVDWAALLLSWQVVPLILATLAFFLLAWLMTGDAMLVAAFGLAAAAAAVVFQLFIRAIQLALAHLPEPRARIPRHALRAISGSGQNAASVVVSAGMALAMLVVVLVLQANLRQEFLGASAFDVPTLVASDLFPDEVESLAAISGEGTDIVRFVATPMLRGALTEIAGQPAESVRTNGPEATFLLAGEVPLTFRSELPASSRVTSGEWWPSDYAGPGLVSLHQSLRSGLGVDLGDTLTFTIFGEQVTATIASFRDYSWQGGIDFLATFSPGVIESYPTTLFAAVTALPGREEAVERQLAADFPDLRFIAIGDTLKQITDALSQLSFAAVLVGGLAVGNGLLVLVGSLSTGRRQREADTVITKVLGATRFELMATAFTQYLILAVLAAIPAILLGIGLGWLVSMVMLNVDFTLNLDALLVVLLIAIAITALLGALTILRAASARPARLLRDL</sequence>
<gene>
    <name evidence="8" type="ORF">FPZ08_12530</name>
</gene>
<protein>
    <submittedName>
        <fullName evidence="8">FtsX-like permease family protein</fullName>
    </submittedName>
</protein>
<feature type="transmembrane region" description="Helical" evidence="6">
    <location>
        <begin position="186"/>
        <end position="219"/>
    </location>
</feature>
<keyword evidence="2" id="KW-1003">Cell membrane</keyword>
<feature type="transmembrane region" description="Helical" evidence="6">
    <location>
        <begin position="276"/>
        <end position="305"/>
    </location>
</feature>
<dbReference type="GO" id="GO:0005886">
    <property type="term" value="C:plasma membrane"/>
    <property type="evidence" value="ECO:0007669"/>
    <property type="project" value="UniProtKB-SubCell"/>
</dbReference>
<evidence type="ECO:0000256" key="1">
    <source>
        <dbReference type="ARBA" id="ARBA00004651"/>
    </source>
</evidence>
<feature type="domain" description="ABC3 transporter permease C-terminal" evidence="7">
    <location>
        <begin position="607"/>
        <end position="716"/>
    </location>
</feature>
<keyword evidence="9" id="KW-1185">Reference proteome</keyword>
<feature type="transmembrane region" description="Helical" evidence="6">
    <location>
        <begin position="598"/>
        <end position="618"/>
    </location>
</feature>
<comment type="subcellular location">
    <subcellularLocation>
        <location evidence="1">Cell membrane</location>
        <topology evidence="1">Multi-pass membrane protein</topology>
    </subcellularLocation>
</comment>
<evidence type="ECO:0000256" key="4">
    <source>
        <dbReference type="ARBA" id="ARBA00022989"/>
    </source>
</evidence>
<keyword evidence="5 6" id="KW-0472">Membrane</keyword>
<dbReference type="OrthoDB" id="9775544at2"/>
<evidence type="ECO:0000256" key="6">
    <source>
        <dbReference type="SAM" id="Phobius"/>
    </source>
</evidence>